<dbReference type="PaxDb" id="55529-EKX34494"/>
<feature type="compositionally biased region" description="Polar residues" evidence="1">
    <location>
        <begin position="155"/>
        <end position="165"/>
    </location>
</feature>
<dbReference type="RefSeq" id="XP_005821474.1">
    <property type="nucleotide sequence ID" value="XM_005821417.1"/>
</dbReference>
<gene>
    <name evidence="3" type="ORF">GUITHDRAFT_147193</name>
</gene>
<feature type="signal peptide" evidence="2">
    <location>
        <begin position="1"/>
        <end position="26"/>
    </location>
</feature>
<keyword evidence="2" id="KW-0732">Signal</keyword>
<sequence length="252" mass="26797">MASSFTSCYLLFTLLLFSLPLLLTLCRLSQERMALAPISKSCNKAGRQAGSLERKEKRRGQGGGKDADESVREMGEAGKTVSPLAWPSSSGPSRATKAETTPHSSSFASRLSPPLVTRSEHSTRVRGFGSSLTWPARMETTGPAGAGAGAGARAETQNRIVSSSPLVVEARPYVAASSARVTQLASGTRAAGTQLKEEGAKEEERGVSRPLVSEKEQRVSLKSRQERLALALAKEVLSSAKSLKSPESDRRP</sequence>
<proteinExistence type="predicted"/>
<feature type="compositionally biased region" description="Basic and acidic residues" evidence="1">
    <location>
        <begin position="65"/>
        <end position="76"/>
    </location>
</feature>
<protein>
    <submittedName>
        <fullName evidence="3 4">Uncharacterized protein</fullName>
    </submittedName>
</protein>
<dbReference type="KEGG" id="gtt:GUITHDRAFT_147193"/>
<dbReference type="AlphaFoldDB" id="L1IEZ5"/>
<reference evidence="3 5" key="1">
    <citation type="journal article" date="2012" name="Nature">
        <title>Algal genomes reveal evolutionary mosaicism and the fate of nucleomorphs.</title>
        <authorList>
            <consortium name="DOE Joint Genome Institute"/>
            <person name="Curtis B.A."/>
            <person name="Tanifuji G."/>
            <person name="Burki F."/>
            <person name="Gruber A."/>
            <person name="Irimia M."/>
            <person name="Maruyama S."/>
            <person name="Arias M.C."/>
            <person name="Ball S.G."/>
            <person name="Gile G.H."/>
            <person name="Hirakawa Y."/>
            <person name="Hopkins J.F."/>
            <person name="Kuo A."/>
            <person name="Rensing S.A."/>
            <person name="Schmutz J."/>
            <person name="Symeonidi A."/>
            <person name="Elias M."/>
            <person name="Eveleigh R.J."/>
            <person name="Herman E.K."/>
            <person name="Klute M.J."/>
            <person name="Nakayama T."/>
            <person name="Obornik M."/>
            <person name="Reyes-Prieto A."/>
            <person name="Armbrust E.V."/>
            <person name="Aves S.J."/>
            <person name="Beiko R.G."/>
            <person name="Coutinho P."/>
            <person name="Dacks J.B."/>
            <person name="Durnford D.G."/>
            <person name="Fast N.M."/>
            <person name="Green B.R."/>
            <person name="Grisdale C.J."/>
            <person name="Hempel F."/>
            <person name="Henrissat B."/>
            <person name="Hoppner M.P."/>
            <person name="Ishida K."/>
            <person name="Kim E."/>
            <person name="Koreny L."/>
            <person name="Kroth P.G."/>
            <person name="Liu Y."/>
            <person name="Malik S.B."/>
            <person name="Maier U.G."/>
            <person name="McRose D."/>
            <person name="Mock T."/>
            <person name="Neilson J.A."/>
            <person name="Onodera N.T."/>
            <person name="Poole A.M."/>
            <person name="Pritham E.J."/>
            <person name="Richards T.A."/>
            <person name="Rocap G."/>
            <person name="Roy S.W."/>
            <person name="Sarai C."/>
            <person name="Schaack S."/>
            <person name="Shirato S."/>
            <person name="Slamovits C.H."/>
            <person name="Spencer D.F."/>
            <person name="Suzuki S."/>
            <person name="Worden A.Z."/>
            <person name="Zauner S."/>
            <person name="Barry K."/>
            <person name="Bell C."/>
            <person name="Bharti A.K."/>
            <person name="Crow J.A."/>
            <person name="Grimwood J."/>
            <person name="Kramer R."/>
            <person name="Lindquist E."/>
            <person name="Lucas S."/>
            <person name="Salamov A."/>
            <person name="McFadden G.I."/>
            <person name="Lane C.E."/>
            <person name="Keeling P.J."/>
            <person name="Gray M.W."/>
            <person name="Grigoriev I.V."/>
            <person name="Archibald J.M."/>
        </authorList>
    </citation>
    <scope>NUCLEOTIDE SEQUENCE</scope>
    <source>
        <strain evidence="3 5">CCMP2712</strain>
    </source>
</reference>
<dbReference type="HOGENOM" id="CLU_1104494_0_0_1"/>
<name>L1IEZ5_GUITC</name>
<feature type="compositionally biased region" description="Polar residues" evidence="1">
    <location>
        <begin position="87"/>
        <end position="109"/>
    </location>
</feature>
<organism evidence="3">
    <name type="scientific">Guillardia theta (strain CCMP2712)</name>
    <name type="common">Cryptophyte</name>
    <dbReference type="NCBI Taxonomy" id="905079"/>
    <lineage>
        <taxon>Eukaryota</taxon>
        <taxon>Cryptophyceae</taxon>
        <taxon>Pyrenomonadales</taxon>
        <taxon>Geminigeraceae</taxon>
        <taxon>Guillardia</taxon>
    </lineage>
</organism>
<dbReference type="EMBL" id="JH993108">
    <property type="protein sequence ID" value="EKX34494.1"/>
    <property type="molecule type" value="Genomic_DNA"/>
</dbReference>
<evidence type="ECO:0000256" key="1">
    <source>
        <dbReference type="SAM" id="MobiDB-lite"/>
    </source>
</evidence>
<feature type="region of interest" description="Disordered" evidence="1">
    <location>
        <begin position="45"/>
        <end position="220"/>
    </location>
</feature>
<dbReference type="EnsemblProtists" id="EKX34494">
    <property type="protein sequence ID" value="EKX34494"/>
    <property type="gene ID" value="GUITHDRAFT_147193"/>
</dbReference>
<evidence type="ECO:0000313" key="5">
    <source>
        <dbReference type="Proteomes" id="UP000011087"/>
    </source>
</evidence>
<dbReference type="Proteomes" id="UP000011087">
    <property type="component" value="Unassembled WGS sequence"/>
</dbReference>
<evidence type="ECO:0000256" key="2">
    <source>
        <dbReference type="SAM" id="SignalP"/>
    </source>
</evidence>
<feature type="chain" id="PRO_5008769954" evidence="2">
    <location>
        <begin position="27"/>
        <end position="252"/>
    </location>
</feature>
<accession>L1IEZ5</accession>
<reference evidence="4" key="3">
    <citation type="submission" date="2015-06" db="UniProtKB">
        <authorList>
            <consortium name="EnsemblProtists"/>
        </authorList>
    </citation>
    <scope>IDENTIFICATION</scope>
</reference>
<reference evidence="5" key="2">
    <citation type="submission" date="2012-11" db="EMBL/GenBank/DDBJ databases">
        <authorList>
            <person name="Kuo A."/>
            <person name="Curtis B.A."/>
            <person name="Tanifuji G."/>
            <person name="Burki F."/>
            <person name="Gruber A."/>
            <person name="Irimia M."/>
            <person name="Maruyama S."/>
            <person name="Arias M.C."/>
            <person name="Ball S.G."/>
            <person name="Gile G.H."/>
            <person name="Hirakawa Y."/>
            <person name="Hopkins J.F."/>
            <person name="Rensing S.A."/>
            <person name="Schmutz J."/>
            <person name="Symeonidi A."/>
            <person name="Elias M."/>
            <person name="Eveleigh R.J."/>
            <person name="Herman E.K."/>
            <person name="Klute M.J."/>
            <person name="Nakayama T."/>
            <person name="Obornik M."/>
            <person name="Reyes-Prieto A."/>
            <person name="Armbrust E.V."/>
            <person name="Aves S.J."/>
            <person name="Beiko R.G."/>
            <person name="Coutinho P."/>
            <person name="Dacks J.B."/>
            <person name="Durnford D.G."/>
            <person name="Fast N.M."/>
            <person name="Green B.R."/>
            <person name="Grisdale C."/>
            <person name="Hempe F."/>
            <person name="Henrissat B."/>
            <person name="Hoppner M.P."/>
            <person name="Ishida K.-I."/>
            <person name="Kim E."/>
            <person name="Koreny L."/>
            <person name="Kroth P.G."/>
            <person name="Liu Y."/>
            <person name="Malik S.-B."/>
            <person name="Maier U.G."/>
            <person name="McRose D."/>
            <person name="Mock T."/>
            <person name="Neilson J.A."/>
            <person name="Onodera N.T."/>
            <person name="Poole A.M."/>
            <person name="Pritham E.J."/>
            <person name="Richards T.A."/>
            <person name="Rocap G."/>
            <person name="Roy S.W."/>
            <person name="Sarai C."/>
            <person name="Schaack S."/>
            <person name="Shirato S."/>
            <person name="Slamovits C.H."/>
            <person name="Spencer D.F."/>
            <person name="Suzuki S."/>
            <person name="Worden A.Z."/>
            <person name="Zauner S."/>
            <person name="Barry K."/>
            <person name="Bell C."/>
            <person name="Bharti A.K."/>
            <person name="Crow J.A."/>
            <person name="Grimwood J."/>
            <person name="Kramer R."/>
            <person name="Lindquist E."/>
            <person name="Lucas S."/>
            <person name="Salamov A."/>
            <person name="McFadden G.I."/>
            <person name="Lane C.E."/>
            <person name="Keeling P.J."/>
            <person name="Gray M.W."/>
            <person name="Grigoriev I.V."/>
            <person name="Archibald J.M."/>
        </authorList>
    </citation>
    <scope>NUCLEOTIDE SEQUENCE</scope>
    <source>
        <strain evidence="5">CCMP2712</strain>
    </source>
</reference>
<feature type="compositionally biased region" description="Basic and acidic residues" evidence="1">
    <location>
        <begin position="195"/>
        <end position="220"/>
    </location>
</feature>
<evidence type="ECO:0000313" key="4">
    <source>
        <dbReference type="EnsemblProtists" id="EKX34494"/>
    </source>
</evidence>
<evidence type="ECO:0000313" key="3">
    <source>
        <dbReference type="EMBL" id="EKX34494.1"/>
    </source>
</evidence>
<keyword evidence="5" id="KW-1185">Reference proteome</keyword>
<dbReference type="GeneID" id="17291247"/>